<dbReference type="AlphaFoldDB" id="A0A427TRY1"/>
<dbReference type="Proteomes" id="UP000279911">
    <property type="component" value="Unassembled WGS sequence"/>
</dbReference>
<dbReference type="Pfam" id="PF20591">
    <property type="entry name" value="DUF6792"/>
    <property type="match status" value="1"/>
</dbReference>
<dbReference type="EMBL" id="RSFW01000013">
    <property type="protein sequence ID" value="RSD27095.1"/>
    <property type="molecule type" value="Genomic_DNA"/>
</dbReference>
<gene>
    <name evidence="2" type="ORF">EJA10_11160</name>
</gene>
<dbReference type="OrthoDB" id="9769481at2"/>
<reference evidence="3" key="1">
    <citation type="submission" date="2018-12" db="EMBL/GenBank/DDBJ databases">
        <title>Bacillus chawlae sp. nov., Bacillus glennii sp. nov., and Bacillus saganii sp. nov. Isolated from the Vehicle Assembly Building at Kennedy Space Center where the Viking Spacecraft were Assembled.</title>
        <authorList>
            <person name="Seuylemezian A."/>
            <person name="Vaishampayan P."/>
        </authorList>
    </citation>
    <scope>NUCLEOTIDE SEQUENCE [LARGE SCALE GENOMIC DNA]</scope>
    <source>
        <strain evidence="3">DSM 13966</strain>
    </source>
</reference>
<comment type="caution">
    <text evidence="2">The sequence shown here is derived from an EMBL/GenBank/DDBJ whole genome shotgun (WGS) entry which is preliminary data.</text>
</comment>
<organism evidence="2 3">
    <name type="scientific">Mesobacillus subterraneus</name>
    <dbReference type="NCBI Taxonomy" id="285983"/>
    <lineage>
        <taxon>Bacteria</taxon>
        <taxon>Bacillati</taxon>
        <taxon>Bacillota</taxon>
        <taxon>Bacilli</taxon>
        <taxon>Bacillales</taxon>
        <taxon>Bacillaceae</taxon>
        <taxon>Mesobacillus</taxon>
    </lineage>
</organism>
<evidence type="ECO:0000313" key="2">
    <source>
        <dbReference type="EMBL" id="RSD27095.1"/>
    </source>
</evidence>
<dbReference type="InterPro" id="IPR029058">
    <property type="entry name" value="AB_hydrolase_fold"/>
</dbReference>
<sequence length="448" mass="50130">MDLPKDFTIDPKNPPELKRIISQIEMTAGNDKNETVEEIKSYLGNPNNNLSSLKLTGYENNNPSLSNLFGLKSNSGFVGYAFEDNQGNGTAVFRGSEPIYRPDHFLSDWISNIEAAMGISINQHKEANAFYEKHLAAVQGERLLMGHSKGGNITQTVFVNNLDDNTKAYVVNGAPIYWWDLTDEQKKELMSNRHDFIVYENDVVSQLGYAPYVKKTVETIEPFSIKNPIYPHELTSAGFNEFGEFENWHGGGSFARYYANKEVSDLIYGTSQSGPALAYKTQYVVSNAIMSILVENVKGRIEDAKYIANQTGKLIGKIQQLSKDIESKVKSFLVGVAVKTAISVTKFINSMNGNNFPVEPYIKVNIPRLFYYANRLRAVQKRVAQMNDMIDDLYWEAGVLGLDEVLAADIASSFDVRIPESINYLNRTAELLQRNETYLAGKAGSIRG</sequence>
<name>A0A427TRY1_9BACI</name>
<feature type="domain" description="DUF6792" evidence="1">
    <location>
        <begin position="34"/>
        <end position="183"/>
    </location>
</feature>
<proteinExistence type="predicted"/>
<evidence type="ECO:0000313" key="3">
    <source>
        <dbReference type="Proteomes" id="UP000279911"/>
    </source>
</evidence>
<dbReference type="SUPFAM" id="SSF53474">
    <property type="entry name" value="alpha/beta-Hydrolases"/>
    <property type="match status" value="1"/>
</dbReference>
<evidence type="ECO:0000259" key="1">
    <source>
        <dbReference type="Pfam" id="PF20591"/>
    </source>
</evidence>
<dbReference type="InterPro" id="IPR046742">
    <property type="entry name" value="DUF6792"/>
</dbReference>
<accession>A0A427TRY1</accession>
<protein>
    <submittedName>
        <fullName evidence="2">DUF2974 domain-containing protein</fullName>
    </submittedName>
</protein>